<name>A0AAN6EXI6_EXODE</name>
<dbReference type="PANTHER" id="PTHR42093:SF1">
    <property type="match status" value="1"/>
</dbReference>
<protein>
    <submittedName>
        <fullName evidence="2">Uncharacterized protein</fullName>
    </submittedName>
</protein>
<organism evidence="2 3">
    <name type="scientific">Exophiala dermatitidis</name>
    <name type="common">Black yeast-like fungus</name>
    <name type="synonym">Wangiella dermatitidis</name>
    <dbReference type="NCBI Taxonomy" id="5970"/>
    <lineage>
        <taxon>Eukaryota</taxon>
        <taxon>Fungi</taxon>
        <taxon>Dikarya</taxon>
        <taxon>Ascomycota</taxon>
        <taxon>Pezizomycotina</taxon>
        <taxon>Eurotiomycetes</taxon>
        <taxon>Chaetothyriomycetidae</taxon>
        <taxon>Chaetothyriales</taxon>
        <taxon>Herpotrichiellaceae</taxon>
        <taxon>Exophiala</taxon>
    </lineage>
</organism>
<gene>
    <name evidence="2" type="ORF">HRR80_002012</name>
</gene>
<evidence type="ECO:0000313" key="2">
    <source>
        <dbReference type="EMBL" id="KAJ8993501.1"/>
    </source>
</evidence>
<dbReference type="Gene3D" id="3.40.1460.10">
    <property type="entry name" value="Nuclease A inhibitor-like"/>
    <property type="match status" value="1"/>
</dbReference>
<dbReference type="AlphaFoldDB" id="A0AAN6EXI6"/>
<comment type="caution">
    <text evidence="2">The sequence shown here is derived from an EMBL/GenBank/DDBJ whole genome shotgun (WGS) entry which is preliminary data.</text>
</comment>
<feature type="region of interest" description="Disordered" evidence="1">
    <location>
        <begin position="12"/>
        <end position="52"/>
    </location>
</feature>
<evidence type="ECO:0000313" key="3">
    <source>
        <dbReference type="Proteomes" id="UP001161757"/>
    </source>
</evidence>
<proteinExistence type="predicted"/>
<dbReference type="Pfam" id="PF23151">
    <property type="entry name" value="NuiA_2"/>
    <property type="match status" value="1"/>
</dbReference>
<accession>A0AAN6EXI6</accession>
<dbReference type="Proteomes" id="UP001161757">
    <property type="component" value="Unassembled WGS sequence"/>
</dbReference>
<dbReference type="PANTHER" id="PTHR42093">
    <property type="match status" value="1"/>
</dbReference>
<dbReference type="EMBL" id="JAJGCB010000003">
    <property type="protein sequence ID" value="KAJ8993501.1"/>
    <property type="molecule type" value="Genomic_DNA"/>
</dbReference>
<evidence type="ECO:0000256" key="1">
    <source>
        <dbReference type="SAM" id="MobiDB-lite"/>
    </source>
</evidence>
<sequence length="170" mass="18599">MADDASYTAFLEKANADVSGPSHSHEQSPSTSQARTKLDPTTSTTSQLEALPASLKSLPSDLTYTSDTDEPFQPIALNYAGTELPNAEEFRKCLGAKGQTAGAVEELSAEEFDPRGQYKDIIERVSQAAKEQNLKVKVYRVEISRTRAEYYILTLGEKMLVGVYVKAVES</sequence>
<dbReference type="InterPro" id="IPR056539">
    <property type="entry name" value="NuiA-like"/>
</dbReference>
<feature type="compositionally biased region" description="Polar residues" evidence="1">
    <location>
        <begin position="27"/>
        <end position="48"/>
    </location>
</feature>
<reference evidence="2" key="1">
    <citation type="submission" date="2023-01" db="EMBL/GenBank/DDBJ databases">
        <title>Exophiala dermititidis isolated from Cystic Fibrosis Patient.</title>
        <authorList>
            <person name="Kurbessoian T."/>
            <person name="Crocker A."/>
            <person name="Murante D."/>
            <person name="Hogan D.A."/>
            <person name="Stajich J.E."/>
        </authorList>
    </citation>
    <scope>NUCLEOTIDE SEQUENCE</scope>
    <source>
        <strain evidence="2">Ex8</strain>
    </source>
</reference>